<dbReference type="GO" id="GO:0006935">
    <property type="term" value="P:chemotaxis"/>
    <property type="evidence" value="ECO:0007669"/>
    <property type="project" value="UniProtKB-KW"/>
</dbReference>
<evidence type="ECO:0000259" key="4">
    <source>
        <dbReference type="PROSITE" id="PS50111"/>
    </source>
</evidence>
<dbReference type="OrthoDB" id="5292010at2"/>
<organism evidence="5 6">
    <name type="scientific">Rhizorhabdus histidinilytica</name>
    <dbReference type="NCBI Taxonomy" id="439228"/>
    <lineage>
        <taxon>Bacteria</taxon>
        <taxon>Pseudomonadati</taxon>
        <taxon>Pseudomonadota</taxon>
        <taxon>Alphaproteobacteria</taxon>
        <taxon>Sphingomonadales</taxon>
        <taxon>Sphingomonadaceae</taxon>
        <taxon>Rhizorhabdus</taxon>
    </lineage>
</organism>
<dbReference type="InterPro" id="IPR051310">
    <property type="entry name" value="MCP_chemotaxis"/>
</dbReference>
<keyword evidence="6" id="KW-1185">Reference proteome</keyword>
<feature type="domain" description="Methyl-accepting transducer" evidence="4">
    <location>
        <begin position="20"/>
        <end position="76"/>
    </location>
</feature>
<name>A0A1T5DJM2_9SPHN</name>
<dbReference type="RefSeq" id="WP_079648599.1">
    <property type="nucleotide sequence ID" value="NZ_FUYM01000005.1"/>
</dbReference>
<dbReference type="GO" id="GO:0007165">
    <property type="term" value="P:signal transduction"/>
    <property type="evidence" value="ECO:0007669"/>
    <property type="project" value="UniProtKB-KW"/>
</dbReference>
<proteinExistence type="inferred from homology"/>
<dbReference type="PRINTS" id="PR00260">
    <property type="entry name" value="CHEMTRNSDUCR"/>
</dbReference>
<evidence type="ECO:0000313" key="5">
    <source>
        <dbReference type="EMBL" id="SKB71902.1"/>
    </source>
</evidence>
<evidence type="ECO:0000313" key="6">
    <source>
        <dbReference type="Proteomes" id="UP000189818"/>
    </source>
</evidence>
<evidence type="ECO:0000256" key="1">
    <source>
        <dbReference type="ARBA" id="ARBA00022500"/>
    </source>
</evidence>
<dbReference type="GO" id="GO:0016020">
    <property type="term" value="C:membrane"/>
    <property type="evidence" value="ECO:0007669"/>
    <property type="project" value="InterPro"/>
</dbReference>
<protein>
    <submittedName>
        <fullName evidence="5">Methyl-accepting chemotaxis protein (MCP) signalling domain-containing protein</fullName>
    </submittedName>
</protein>
<accession>A0A1T5DJM2</accession>
<sequence>MQDDILRLAYEVSRVTEEKVDRIDRVMKQTGMLAINARLEAARAGEAGRAFSVVAQELGALANAISGIGGELRSAIASNIASLRTAGSQMLVDFKGTRHTDLARSAVEIVDRNLYERSCDVRWWATDSSVTQVLEDPTRATVTHATERLATILRSYTVYLDLWIADRSGRVIATGRPDRYPGAIGQDVSHEDWFRAAMTTRTGDEFRVCDIAANPTLGGAQVATYSTAVRAGGHSRGTAIGALGIFFDWAPQAAAVLDGIGLSPAERATSRLMLLDAGHRIIAASDGQGICTGHYPLQTDGRDSGYYSQGGKLVAFALTPGYETYRGLGWLGCIESELVEE</sequence>
<dbReference type="PANTHER" id="PTHR43531:SF11">
    <property type="entry name" value="METHYL-ACCEPTING CHEMOTAXIS PROTEIN 3"/>
    <property type="match status" value="1"/>
</dbReference>
<dbReference type="PANTHER" id="PTHR43531">
    <property type="entry name" value="PROTEIN ICFG"/>
    <property type="match status" value="1"/>
</dbReference>
<dbReference type="STRING" id="439228.SAMN06295920_105235"/>
<keyword evidence="1" id="KW-0145">Chemotaxis</keyword>
<dbReference type="InterPro" id="IPR004090">
    <property type="entry name" value="Chemotax_Me-accpt_rcpt"/>
</dbReference>
<dbReference type="Pfam" id="PF00015">
    <property type="entry name" value="MCPsignal"/>
    <property type="match status" value="1"/>
</dbReference>
<dbReference type="SUPFAM" id="SSF58104">
    <property type="entry name" value="Methyl-accepting chemotaxis protein (MCP) signaling domain"/>
    <property type="match status" value="1"/>
</dbReference>
<dbReference type="EMBL" id="FUYM01000005">
    <property type="protein sequence ID" value="SKB71902.1"/>
    <property type="molecule type" value="Genomic_DNA"/>
</dbReference>
<dbReference type="GO" id="GO:0004888">
    <property type="term" value="F:transmembrane signaling receptor activity"/>
    <property type="evidence" value="ECO:0007669"/>
    <property type="project" value="InterPro"/>
</dbReference>
<dbReference type="Proteomes" id="UP000189818">
    <property type="component" value="Unassembled WGS sequence"/>
</dbReference>
<evidence type="ECO:0000256" key="2">
    <source>
        <dbReference type="ARBA" id="ARBA00029447"/>
    </source>
</evidence>
<dbReference type="AlphaFoldDB" id="A0A1T5DJM2"/>
<dbReference type="InterPro" id="IPR004089">
    <property type="entry name" value="MCPsignal_dom"/>
</dbReference>
<gene>
    <name evidence="5" type="ORF">SAMN06295920_105235</name>
</gene>
<evidence type="ECO:0000256" key="3">
    <source>
        <dbReference type="PROSITE-ProRule" id="PRU00284"/>
    </source>
</evidence>
<comment type="similarity">
    <text evidence="2">Belongs to the methyl-accepting chemotaxis (MCP) protein family.</text>
</comment>
<dbReference type="Gene3D" id="1.10.287.950">
    <property type="entry name" value="Methyl-accepting chemotaxis protein"/>
    <property type="match status" value="1"/>
</dbReference>
<reference evidence="6" key="1">
    <citation type="submission" date="2017-02" db="EMBL/GenBank/DDBJ databases">
        <authorList>
            <person name="Varghese N."/>
            <person name="Submissions S."/>
        </authorList>
    </citation>
    <scope>NUCLEOTIDE SEQUENCE [LARGE SCALE GENOMIC DNA]</scope>
    <source>
        <strain evidence="6">UM2</strain>
    </source>
</reference>
<keyword evidence="3" id="KW-0807">Transducer</keyword>
<dbReference type="PROSITE" id="PS50111">
    <property type="entry name" value="CHEMOTAXIS_TRANSDUC_2"/>
    <property type="match status" value="1"/>
</dbReference>
<dbReference type="Gene3D" id="3.30.450.20">
    <property type="entry name" value="PAS domain"/>
    <property type="match status" value="1"/>
</dbReference>